<evidence type="ECO:0000256" key="9">
    <source>
        <dbReference type="ARBA" id="ARBA00045724"/>
    </source>
</evidence>
<reference evidence="11" key="1">
    <citation type="submission" date="2020-11" db="EMBL/GenBank/DDBJ databases">
        <title>Bacterial whole genome sequence for Caenimonas sp. DR4.4.</title>
        <authorList>
            <person name="Le V."/>
            <person name="Ko S.-R."/>
            <person name="Ahn C.-Y."/>
            <person name="Oh H.-M."/>
        </authorList>
    </citation>
    <scope>NUCLEOTIDE SEQUENCE</scope>
    <source>
        <strain evidence="11">DR4.4</strain>
    </source>
</reference>
<comment type="catalytic activity">
    <reaction evidence="10">
        <text>a (3R)-hydroxyacyl-[ACP] + L-ornithine = a lyso-ornithine lipid + holo-[ACP] + H(+)</text>
        <dbReference type="Rhea" id="RHEA:20633"/>
        <dbReference type="Rhea" id="RHEA-COMP:9685"/>
        <dbReference type="Rhea" id="RHEA-COMP:9945"/>
        <dbReference type="ChEBI" id="CHEBI:15378"/>
        <dbReference type="ChEBI" id="CHEBI:46911"/>
        <dbReference type="ChEBI" id="CHEBI:64479"/>
        <dbReference type="ChEBI" id="CHEBI:78827"/>
        <dbReference type="ChEBI" id="CHEBI:138482"/>
        <dbReference type="EC" id="2.3.2.30"/>
    </reaction>
    <physiologicalReaction direction="left-to-right" evidence="10">
        <dbReference type="Rhea" id="RHEA:20634"/>
    </physiologicalReaction>
</comment>
<dbReference type="PANTHER" id="PTHR37323:SF1">
    <property type="entry name" value="L-ORNITHINE N(ALPHA)-ACYLTRANSFERASE"/>
    <property type="match status" value="1"/>
</dbReference>
<dbReference type="InterPro" id="IPR052351">
    <property type="entry name" value="Ornithine_N-alpha-AT"/>
</dbReference>
<evidence type="ECO:0000313" key="12">
    <source>
        <dbReference type="Proteomes" id="UP000651050"/>
    </source>
</evidence>
<keyword evidence="5" id="KW-0012">Acyltransferase</keyword>
<keyword evidence="12" id="KW-1185">Reference proteome</keyword>
<dbReference type="EMBL" id="JADWYS010000001">
    <property type="protein sequence ID" value="MBG9388667.1"/>
    <property type="molecule type" value="Genomic_DNA"/>
</dbReference>
<proteinExistence type="inferred from homology"/>
<evidence type="ECO:0000256" key="1">
    <source>
        <dbReference type="ARBA" id="ARBA00005189"/>
    </source>
</evidence>
<evidence type="ECO:0000313" key="11">
    <source>
        <dbReference type="EMBL" id="MBG9388667.1"/>
    </source>
</evidence>
<evidence type="ECO:0000256" key="7">
    <source>
        <dbReference type="ARBA" id="ARBA00039058"/>
    </source>
</evidence>
<dbReference type="Pfam" id="PF13444">
    <property type="entry name" value="Acetyltransf_5"/>
    <property type="match status" value="1"/>
</dbReference>
<dbReference type="PANTHER" id="PTHR37323">
    <property type="entry name" value="GCN5-RELATED N-ACETYLTRANSFERASE"/>
    <property type="match status" value="1"/>
</dbReference>
<evidence type="ECO:0000256" key="6">
    <source>
        <dbReference type="ARBA" id="ARBA00038095"/>
    </source>
</evidence>
<keyword evidence="3" id="KW-0808">Transferase</keyword>
<dbReference type="EC" id="2.3.2.30" evidence="7"/>
<evidence type="ECO:0000256" key="8">
    <source>
        <dbReference type="ARBA" id="ARBA00039866"/>
    </source>
</evidence>
<evidence type="ECO:0000256" key="5">
    <source>
        <dbReference type="ARBA" id="ARBA00023315"/>
    </source>
</evidence>
<dbReference type="SUPFAM" id="SSF55729">
    <property type="entry name" value="Acyl-CoA N-acyltransferases (Nat)"/>
    <property type="match status" value="1"/>
</dbReference>
<comment type="caution">
    <text evidence="11">The sequence shown here is derived from an EMBL/GenBank/DDBJ whole genome shotgun (WGS) entry which is preliminary data.</text>
</comment>
<dbReference type="AlphaFoldDB" id="A0A931MH61"/>
<sequence>MTEAQRLRYRVFSQEMGARLSPPPGSPPGLDIDRFDPFCEHLLVRAVERGTRGPVVGTYRVLSPSQARKAGGYYSDAEFDLAPLAGLRARAVELGRSCVHADWRLGGVIMGMWSALGEYMLRHGLDTMIGCASIGLADGLLPALALWEGLRHTHLAAPQWRVTPHCVLPGASLDEPLATPAAPRAMPDAPPLIKGYLRCGARVLGPPALDAQFNTADLPMMLRLQDMAPRYRKHFLEAA</sequence>
<evidence type="ECO:0000256" key="3">
    <source>
        <dbReference type="ARBA" id="ARBA00022679"/>
    </source>
</evidence>
<accession>A0A931MH61</accession>
<comment type="pathway">
    <text evidence="1">Lipid metabolism.</text>
</comment>
<evidence type="ECO:0000256" key="2">
    <source>
        <dbReference type="ARBA" id="ARBA00022516"/>
    </source>
</evidence>
<evidence type="ECO:0000256" key="4">
    <source>
        <dbReference type="ARBA" id="ARBA00023098"/>
    </source>
</evidence>
<keyword evidence="4" id="KW-0443">Lipid metabolism</keyword>
<dbReference type="GO" id="GO:0043810">
    <property type="term" value="F:ornithine-acyl [acyl carrier protein] N-acyltransferase activity"/>
    <property type="evidence" value="ECO:0007669"/>
    <property type="project" value="UniProtKB-EC"/>
</dbReference>
<dbReference type="Gene3D" id="3.40.630.30">
    <property type="match status" value="1"/>
</dbReference>
<keyword evidence="2" id="KW-0444">Lipid biosynthesis</keyword>
<comment type="similarity">
    <text evidence="6">Belongs to the acetyltransferase family. OlsB subfamily.</text>
</comment>
<dbReference type="Proteomes" id="UP000651050">
    <property type="component" value="Unassembled WGS sequence"/>
</dbReference>
<dbReference type="InterPro" id="IPR016181">
    <property type="entry name" value="Acyl_CoA_acyltransferase"/>
</dbReference>
<comment type="function">
    <text evidence="9">Catalyzes the first step in the biosynthesis of ornithine lipids, which are phosphorus-free membrane lipids. Catalyzes the 3-hydroxyacyl-acyl carrier protein-dependent acylation of ornithine to form lyso-ornithine lipid (LOL).</text>
</comment>
<evidence type="ECO:0000256" key="10">
    <source>
        <dbReference type="ARBA" id="ARBA00047785"/>
    </source>
</evidence>
<gene>
    <name evidence="11" type="ORF">I5803_11600</name>
</gene>
<organism evidence="11 12">
    <name type="scientific">Caenimonas aquaedulcis</name>
    <dbReference type="NCBI Taxonomy" id="2793270"/>
    <lineage>
        <taxon>Bacteria</taxon>
        <taxon>Pseudomonadati</taxon>
        <taxon>Pseudomonadota</taxon>
        <taxon>Betaproteobacteria</taxon>
        <taxon>Burkholderiales</taxon>
        <taxon>Comamonadaceae</taxon>
        <taxon>Caenimonas</taxon>
    </lineage>
</organism>
<dbReference type="GO" id="GO:0006629">
    <property type="term" value="P:lipid metabolic process"/>
    <property type="evidence" value="ECO:0007669"/>
    <property type="project" value="UniProtKB-KW"/>
</dbReference>
<protein>
    <recommendedName>
        <fullName evidence="8">L-ornithine N(alpha)-acyltransferase</fullName>
        <ecNumber evidence="7">2.3.2.30</ecNumber>
    </recommendedName>
</protein>
<name>A0A931MH61_9BURK</name>